<reference evidence="2 3" key="1">
    <citation type="submission" date="2018-09" db="EMBL/GenBank/DDBJ databases">
        <title>Comparative genomics of Leucobacter spp.</title>
        <authorList>
            <person name="Reis A.C."/>
            <person name="Kolvenbach B.A."/>
            <person name="Corvini P.F.X."/>
            <person name="Nunes O.C."/>
        </authorList>
    </citation>
    <scope>NUCLEOTIDE SEQUENCE [LARGE SCALE GENOMIC DNA]</scope>
    <source>
        <strain evidence="2 3">L-1</strain>
    </source>
</reference>
<evidence type="ECO:0000256" key="1">
    <source>
        <dbReference type="SAM" id="MobiDB-lite"/>
    </source>
</evidence>
<keyword evidence="3" id="KW-1185">Reference proteome</keyword>
<gene>
    <name evidence="2" type="ORF">D3226_00005</name>
</gene>
<accession>A0ABS1SJJ6</accession>
<sequence length="59" mass="6403">MTEWEREVLNAGGYTPSAETQLRRDAEILRDQKAEEATGRSEGSATAVEIPDGGEHSAQ</sequence>
<organism evidence="2 3">
    <name type="scientific">Leucobacter chromiireducens subsp. chromiireducens</name>
    <dbReference type="NCBI Taxonomy" id="660067"/>
    <lineage>
        <taxon>Bacteria</taxon>
        <taxon>Bacillati</taxon>
        <taxon>Actinomycetota</taxon>
        <taxon>Actinomycetes</taxon>
        <taxon>Micrococcales</taxon>
        <taxon>Microbacteriaceae</taxon>
        <taxon>Leucobacter</taxon>
    </lineage>
</organism>
<proteinExistence type="predicted"/>
<dbReference type="Proteomes" id="UP001646141">
    <property type="component" value="Unassembled WGS sequence"/>
</dbReference>
<name>A0ABS1SJJ6_9MICO</name>
<evidence type="ECO:0000313" key="3">
    <source>
        <dbReference type="Proteomes" id="UP001646141"/>
    </source>
</evidence>
<comment type="caution">
    <text evidence="2">The sequence shown here is derived from an EMBL/GenBank/DDBJ whole genome shotgun (WGS) entry which is preliminary data.</text>
</comment>
<feature type="compositionally biased region" description="Basic and acidic residues" evidence="1">
    <location>
        <begin position="21"/>
        <end position="39"/>
    </location>
</feature>
<feature type="region of interest" description="Disordered" evidence="1">
    <location>
        <begin position="1"/>
        <end position="59"/>
    </location>
</feature>
<protein>
    <submittedName>
        <fullName evidence="2">Uncharacterized protein</fullName>
    </submittedName>
</protein>
<dbReference type="EMBL" id="QYAD01000001">
    <property type="protein sequence ID" value="MBL3688346.1"/>
    <property type="molecule type" value="Genomic_DNA"/>
</dbReference>
<evidence type="ECO:0000313" key="2">
    <source>
        <dbReference type="EMBL" id="MBL3688346.1"/>
    </source>
</evidence>